<sequence length="227" mass="26022">MSSDEDRAKEILKGFKLYPLPVDPLVPLVPPASPLVPLFPPGPPRTPWSPWSVCVVLHKSGLVRSGPHHHDTTTTPHHHLHQHQHLHQHHQQAINWMNLRDAETGKVLWQGTDDLSLPGVEHEARVPKKILKCKAVSRELNFSSSEKLEKFRLEQKVFFKGQCLEEWFFEFGFVIPNSTNTWQSLIEAAPESQMMPAHVLTGNVIIETKFYDDELHVSTSRVRLFYV</sequence>
<reference evidence="7" key="1">
    <citation type="journal article" date="2023" name="Front. Mar. Sci.">
        <title>A new Merluccius polli reference genome to investigate the effects of global change in West African waters.</title>
        <authorList>
            <person name="Mateo J.L."/>
            <person name="Blanco-Fernandez C."/>
            <person name="Garcia-Vazquez E."/>
            <person name="Machado-Schiaffino G."/>
        </authorList>
    </citation>
    <scope>NUCLEOTIDE SEQUENCE</scope>
    <source>
        <strain evidence="7">C29</strain>
        <tissue evidence="7">Fin</tissue>
    </source>
</reference>
<dbReference type="InterPro" id="IPR037036">
    <property type="entry name" value="PDED_dom_sf"/>
</dbReference>
<dbReference type="PANTHER" id="PTHR12976">
    <property type="entry name" value="RETINAL ROD RHODOPSIN-SENSITIVE CGMP 3',5'-CYCLIC PHOSPHODIESTERASE DELTA-SUBUNIT"/>
    <property type="match status" value="1"/>
</dbReference>
<organism evidence="7 8">
    <name type="scientific">Merluccius polli</name>
    <name type="common">Benguela hake</name>
    <name type="synonym">Merluccius cadenati</name>
    <dbReference type="NCBI Taxonomy" id="89951"/>
    <lineage>
        <taxon>Eukaryota</taxon>
        <taxon>Metazoa</taxon>
        <taxon>Chordata</taxon>
        <taxon>Craniata</taxon>
        <taxon>Vertebrata</taxon>
        <taxon>Euteleostomi</taxon>
        <taxon>Actinopterygii</taxon>
        <taxon>Neopterygii</taxon>
        <taxon>Teleostei</taxon>
        <taxon>Neoteleostei</taxon>
        <taxon>Acanthomorphata</taxon>
        <taxon>Zeiogadaria</taxon>
        <taxon>Gadariae</taxon>
        <taxon>Gadiformes</taxon>
        <taxon>Gadoidei</taxon>
        <taxon>Merlucciidae</taxon>
        <taxon>Merluccius</taxon>
    </lineage>
</organism>
<proteinExistence type="inferred from homology"/>
<feature type="domain" description="GMP phosphodiesterase delta subunit" evidence="6">
    <location>
        <begin position="93"/>
        <end position="226"/>
    </location>
</feature>
<keyword evidence="3" id="KW-0963">Cytoplasm</keyword>
<dbReference type="GO" id="GO:0007399">
    <property type="term" value="P:nervous system development"/>
    <property type="evidence" value="ECO:0007669"/>
    <property type="project" value="UniProtKB-ARBA"/>
</dbReference>
<dbReference type="PANTHER" id="PTHR12976:SF0">
    <property type="entry name" value="RETINAL ROD RHODOPSIN-SENSITIVE CGMP 3',5'-CYCLIC PHOSPHODIESTERASE SUBUNIT DELTA"/>
    <property type="match status" value="1"/>
</dbReference>
<evidence type="ECO:0000313" key="8">
    <source>
        <dbReference type="Proteomes" id="UP001174136"/>
    </source>
</evidence>
<comment type="similarity">
    <text evidence="2">Belongs to the PDE6D/unc-119 family.</text>
</comment>
<evidence type="ECO:0000256" key="1">
    <source>
        <dbReference type="ARBA" id="ARBA00004496"/>
    </source>
</evidence>
<dbReference type="Pfam" id="PF05351">
    <property type="entry name" value="GMP_PDE_delta"/>
    <property type="match status" value="1"/>
</dbReference>
<evidence type="ECO:0000256" key="3">
    <source>
        <dbReference type="ARBA" id="ARBA00022490"/>
    </source>
</evidence>
<comment type="subcellular location">
    <subcellularLocation>
        <location evidence="1">Cytoplasm</location>
    </subcellularLocation>
</comment>
<gene>
    <name evidence="7" type="primary">PDE6D</name>
    <name evidence="7" type="ORF">N1851_001378</name>
</gene>
<dbReference type="SUPFAM" id="SSF81296">
    <property type="entry name" value="E set domains"/>
    <property type="match status" value="1"/>
</dbReference>
<dbReference type="InterPro" id="IPR014756">
    <property type="entry name" value="Ig_E-set"/>
</dbReference>
<dbReference type="FunFam" id="2.70.50.40:FF:000002">
    <property type="entry name" value="Retinal rod rhodopsin-sensitive cGMP 3',5'-cyclic phosphodiesterase subunit delta"/>
    <property type="match status" value="1"/>
</dbReference>
<evidence type="ECO:0000259" key="6">
    <source>
        <dbReference type="Pfam" id="PF05351"/>
    </source>
</evidence>
<evidence type="ECO:0000313" key="7">
    <source>
        <dbReference type="EMBL" id="KAK0156065.1"/>
    </source>
</evidence>
<evidence type="ECO:0000256" key="2">
    <source>
        <dbReference type="ARBA" id="ARBA00008102"/>
    </source>
</evidence>
<dbReference type="Proteomes" id="UP001174136">
    <property type="component" value="Unassembled WGS sequence"/>
</dbReference>
<dbReference type="AlphaFoldDB" id="A0AA47PBP4"/>
<evidence type="ECO:0000256" key="4">
    <source>
        <dbReference type="ARBA" id="ARBA00022535"/>
    </source>
</evidence>
<comment type="caution">
    <text evidence="7">The sequence shown here is derived from an EMBL/GenBank/DDBJ whole genome shotgun (WGS) entry which is preliminary data.</text>
</comment>
<dbReference type="InterPro" id="IPR008015">
    <property type="entry name" value="PDED_dom"/>
</dbReference>
<accession>A0AA47PBP4</accession>
<dbReference type="Gene3D" id="2.70.50.40">
    <property type="entry name" value="GMP phosphodiesterase, delta subunit"/>
    <property type="match status" value="1"/>
</dbReference>
<evidence type="ECO:0000256" key="5">
    <source>
        <dbReference type="ARBA" id="ARBA00074030"/>
    </source>
</evidence>
<protein>
    <recommendedName>
        <fullName evidence="5">Retinal rod rhodopsin-sensitive cGMP 3',5'-cyclic phosphodiesterase subunit delta</fullName>
    </recommendedName>
</protein>
<dbReference type="EMBL" id="JAOPHQ010000037">
    <property type="protein sequence ID" value="KAK0156065.1"/>
    <property type="molecule type" value="Genomic_DNA"/>
</dbReference>
<keyword evidence="8" id="KW-1185">Reference proteome</keyword>
<keyword evidence="4" id="KW-0140">cGMP</keyword>
<dbReference type="GO" id="GO:0005737">
    <property type="term" value="C:cytoplasm"/>
    <property type="evidence" value="ECO:0007669"/>
    <property type="project" value="UniProtKB-SubCell"/>
</dbReference>
<name>A0AA47PBP4_MERPO</name>